<reference evidence="1 2" key="1">
    <citation type="submission" date="2021-06" db="EMBL/GenBank/DDBJ databases">
        <title>Caerostris extrusa draft genome.</title>
        <authorList>
            <person name="Kono N."/>
            <person name="Arakawa K."/>
        </authorList>
    </citation>
    <scope>NUCLEOTIDE SEQUENCE [LARGE SCALE GENOMIC DNA]</scope>
</reference>
<gene>
    <name evidence="1" type="ORF">CEXT_577911</name>
</gene>
<keyword evidence="2" id="KW-1185">Reference proteome</keyword>
<sequence>AADPSRNASIILKKLPASAHMGLRRHASGLAEEFNGSHP</sequence>
<proteinExistence type="predicted"/>
<accession>A0AAV4WKH3</accession>
<dbReference type="AlphaFoldDB" id="A0AAV4WKH3"/>
<evidence type="ECO:0000313" key="1">
    <source>
        <dbReference type="EMBL" id="GIY83302.1"/>
    </source>
</evidence>
<feature type="non-terminal residue" evidence="1">
    <location>
        <position position="1"/>
    </location>
</feature>
<dbReference type="Proteomes" id="UP001054945">
    <property type="component" value="Unassembled WGS sequence"/>
</dbReference>
<organism evidence="1 2">
    <name type="scientific">Caerostris extrusa</name>
    <name type="common">Bark spider</name>
    <name type="synonym">Caerostris bankana</name>
    <dbReference type="NCBI Taxonomy" id="172846"/>
    <lineage>
        <taxon>Eukaryota</taxon>
        <taxon>Metazoa</taxon>
        <taxon>Ecdysozoa</taxon>
        <taxon>Arthropoda</taxon>
        <taxon>Chelicerata</taxon>
        <taxon>Arachnida</taxon>
        <taxon>Araneae</taxon>
        <taxon>Araneomorphae</taxon>
        <taxon>Entelegynae</taxon>
        <taxon>Araneoidea</taxon>
        <taxon>Araneidae</taxon>
        <taxon>Caerostris</taxon>
    </lineage>
</organism>
<comment type="caution">
    <text evidence="1">The sequence shown here is derived from an EMBL/GenBank/DDBJ whole genome shotgun (WGS) entry which is preliminary data.</text>
</comment>
<protein>
    <submittedName>
        <fullName evidence="1">Uncharacterized protein</fullName>
    </submittedName>
</protein>
<dbReference type="EMBL" id="BPLR01016365">
    <property type="protein sequence ID" value="GIY83302.1"/>
    <property type="molecule type" value="Genomic_DNA"/>
</dbReference>
<evidence type="ECO:0000313" key="2">
    <source>
        <dbReference type="Proteomes" id="UP001054945"/>
    </source>
</evidence>
<name>A0AAV4WKH3_CAEEX</name>